<dbReference type="PANTHER" id="PTHR46033:SF8">
    <property type="entry name" value="PROTEIN MAINTENANCE OF MERISTEMS-LIKE"/>
    <property type="match status" value="1"/>
</dbReference>
<feature type="region of interest" description="Disordered" evidence="1">
    <location>
        <begin position="55"/>
        <end position="77"/>
    </location>
</feature>
<gene>
    <name evidence="4" type="primary">LOC120258685</name>
</gene>
<evidence type="ECO:0000259" key="2">
    <source>
        <dbReference type="Pfam" id="PF10536"/>
    </source>
</evidence>
<dbReference type="AlphaFoldDB" id="A0AB40B5P8"/>
<protein>
    <submittedName>
        <fullName evidence="4">Protein MAIN-LIKE 2-like</fullName>
    </submittedName>
</protein>
<name>A0AB40B5P8_DIOCR</name>
<accession>A0AB40B5P8</accession>
<evidence type="ECO:0000313" key="4">
    <source>
        <dbReference type="RefSeq" id="XP_039122069.1"/>
    </source>
</evidence>
<evidence type="ECO:0000313" key="3">
    <source>
        <dbReference type="Proteomes" id="UP001515500"/>
    </source>
</evidence>
<proteinExistence type="predicted"/>
<feature type="domain" description="Aminotransferase-like plant mobile" evidence="2">
    <location>
        <begin position="190"/>
        <end position="388"/>
    </location>
</feature>
<keyword evidence="3" id="KW-1185">Reference proteome</keyword>
<dbReference type="GO" id="GO:0010073">
    <property type="term" value="P:meristem maintenance"/>
    <property type="evidence" value="ECO:0007669"/>
    <property type="project" value="InterPro"/>
</dbReference>
<evidence type="ECO:0000256" key="1">
    <source>
        <dbReference type="SAM" id="MobiDB-lite"/>
    </source>
</evidence>
<dbReference type="InterPro" id="IPR044824">
    <property type="entry name" value="MAIN-like"/>
</dbReference>
<dbReference type="PANTHER" id="PTHR46033">
    <property type="entry name" value="PROTEIN MAIN-LIKE 2"/>
    <property type="match status" value="1"/>
</dbReference>
<dbReference type="Pfam" id="PF10536">
    <property type="entry name" value="PMD"/>
    <property type="match status" value="1"/>
</dbReference>
<sequence>MQYDSDELNATGTVTDIATISAAKPFLVVLPDATCPITTVAAMKFFLTFSPDATVTSSPTSPLSLPPTDSRSSAIHPSPHRLSLWRKKARVLDLRATERGEGKGSTQTHHFLRRRKKVKALMLRDGVWSFDLDFVGGGGGYVGDSASGETARSDHISSILSEKPDRVLRCRHVSIAEPPPQIIGLLREAGFYHAAQILNFRIDAALVSALVERWRTETHTFHLTCGETTITLEDVALLLGLPINGHEVIGQTSGLGSAVCAELLGVVPPAEQRKGQSITLTWLEETFGMLSYDAGQRQIECYARAYILRLIGCVLMPDMSQNRVHLKWLPLLRDFTEAGRYSWGSACLATLYRSLCRASNKDMKNISGYMILLQSWSWYRISSISPRTRGIVSFPLARR</sequence>
<organism evidence="3 4">
    <name type="scientific">Dioscorea cayennensis subsp. rotundata</name>
    <name type="common">White Guinea yam</name>
    <name type="synonym">Dioscorea rotundata</name>
    <dbReference type="NCBI Taxonomy" id="55577"/>
    <lineage>
        <taxon>Eukaryota</taxon>
        <taxon>Viridiplantae</taxon>
        <taxon>Streptophyta</taxon>
        <taxon>Embryophyta</taxon>
        <taxon>Tracheophyta</taxon>
        <taxon>Spermatophyta</taxon>
        <taxon>Magnoliopsida</taxon>
        <taxon>Liliopsida</taxon>
        <taxon>Dioscoreales</taxon>
        <taxon>Dioscoreaceae</taxon>
        <taxon>Dioscorea</taxon>
    </lineage>
</organism>
<dbReference type="Proteomes" id="UP001515500">
    <property type="component" value="Chromosome 4"/>
</dbReference>
<reference evidence="4" key="1">
    <citation type="submission" date="2025-08" db="UniProtKB">
        <authorList>
            <consortium name="RefSeq"/>
        </authorList>
    </citation>
    <scope>IDENTIFICATION</scope>
</reference>
<feature type="compositionally biased region" description="Low complexity" evidence="1">
    <location>
        <begin position="55"/>
        <end position="73"/>
    </location>
</feature>
<dbReference type="RefSeq" id="XP_039122069.1">
    <property type="nucleotide sequence ID" value="XM_039266135.1"/>
</dbReference>
<dbReference type="InterPro" id="IPR019557">
    <property type="entry name" value="AminoTfrase-like_pln_mobile"/>
</dbReference>
<dbReference type="GeneID" id="120258685"/>